<sequence length="307" mass="33159">MQQFRILVAWQPQSSGDEALEVAAWVARTADVTIQCVTTFLRPWPSPAMSKLGSTHKKWFKKETERYTKAVAAKLNDVGIDRTQWAEPVAVIADGTSESVMLTQAAHDFGADMILLGSKAAAPKGRFLPGTTADSMLHSSPRPLLLAPRLPKLAKRGITRVNVAFIGQDTDESATTTAAELAAAWGVPLRILALSPDGFGAPPVSESIKPSIDLSHEWRENALAILDRLRSSAHAAFPHIDITCDIGSGNGWHGALDVLKWKKGDLLCFGSSPLGAFERVFIGSQTSEILPHVQVPVLMIPTRGKEQ</sequence>
<name>A0A0G3H1K4_9CORY</name>
<accession>A0A0G3H1K4</accession>
<organism evidence="3 4">
    <name type="scientific">Corynebacterium mustelae</name>
    <dbReference type="NCBI Taxonomy" id="571915"/>
    <lineage>
        <taxon>Bacteria</taxon>
        <taxon>Bacillati</taxon>
        <taxon>Actinomycetota</taxon>
        <taxon>Actinomycetes</taxon>
        <taxon>Mycobacteriales</taxon>
        <taxon>Corynebacteriaceae</taxon>
        <taxon>Corynebacterium</taxon>
    </lineage>
</organism>
<dbReference type="Pfam" id="PF00582">
    <property type="entry name" value="Usp"/>
    <property type="match status" value="2"/>
</dbReference>
<evidence type="ECO:0000259" key="2">
    <source>
        <dbReference type="Pfam" id="PF00582"/>
    </source>
</evidence>
<feature type="domain" description="UspA" evidence="2">
    <location>
        <begin position="159"/>
        <end position="301"/>
    </location>
</feature>
<dbReference type="InterPro" id="IPR006016">
    <property type="entry name" value="UspA"/>
</dbReference>
<dbReference type="PANTHER" id="PTHR46268:SF6">
    <property type="entry name" value="UNIVERSAL STRESS PROTEIN UP12"/>
    <property type="match status" value="1"/>
</dbReference>
<dbReference type="SUPFAM" id="SSF52402">
    <property type="entry name" value="Adenine nucleotide alpha hydrolases-like"/>
    <property type="match status" value="2"/>
</dbReference>
<protein>
    <submittedName>
        <fullName evidence="3">Universal stress protein UspA-like protein</fullName>
    </submittedName>
</protein>
<dbReference type="PATRIC" id="fig|571915.4.peg.3225"/>
<dbReference type="AlphaFoldDB" id="A0A0G3H1K4"/>
<reference evidence="4" key="2">
    <citation type="submission" date="2015-05" db="EMBL/GenBank/DDBJ databases">
        <title>Complete genome sequence of Corynebacterium mustelae DSM 45274, isolated from various tissues of a male ferret with lethal sepsis.</title>
        <authorList>
            <person name="Ruckert C."/>
            <person name="Albersmeier A."/>
            <person name="Winkler A."/>
            <person name="Tauch A."/>
        </authorList>
    </citation>
    <scope>NUCLEOTIDE SEQUENCE [LARGE SCALE GENOMIC DNA]</scope>
    <source>
        <strain evidence="4">DSM 45274</strain>
    </source>
</reference>
<dbReference type="STRING" id="571915.CMUST_15025"/>
<evidence type="ECO:0000313" key="4">
    <source>
        <dbReference type="Proteomes" id="UP000035199"/>
    </source>
</evidence>
<dbReference type="RefSeq" id="WP_144414287.1">
    <property type="nucleotide sequence ID" value="NZ_CP011542.1"/>
</dbReference>
<evidence type="ECO:0000256" key="1">
    <source>
        <dbReference type="ARBA" id="ARBA00008791"/>
    </source>
</evidence>
<comment type="similarity">
    <text evidence="1">Belongs to the universal stress protein A family.</text>
</comment>
<reference evidence="3 4" key="1">
    <citation type="journal article" date="2015" name="Genome Announc.">
        <title>Complete Genome Sequence of the Type Strain Corynebacterium mustelae DSM 45274, Isolated from Various Tissues of a Male Ferret with Lethal Sepsis.</title>
        <authorList>
            <person name="Ruckert C."/>
            <person name="Eimer J."/>
            <person name="Winkler A."/>
            <person name="Tauch A."/>
        </authorList>
    </citation>
    <scope>NUCLEOTIDE SEQUENCE [LARGE SCALE GENOMIC DNA]</scope>
    <source>
        <strain evidence="3 4">DSM 45274</strain>
    </source>
</reference>
<dbReference type="EMBL" id="CP011542">
    <property type="protein sequence ID" value="AKK07294.1"/>
    <property type="molecule type" value="Genomic_DNA"/>
</dbReference>
<dbReference type="Proteomes" id="UP000035199">
    <property type="component" value="Chromosome"/>
</dbReference>
<evidence type="ECO:0000313" key="3">
    <source>
        <dbReference type="EMBL" id="AKK07294.1"/>
    </source>
</evidence>
<dbReference type="OrthoDB" id="5242641at2"/>
<keyword evidence="4" id="KW-1185">Reference proteome</keyword>
<feature type="domain" description="UspA" evidence="2">
    <location>
        <begin position="5"/>
        <end position="147"/>
    </location>
</feature>
<proteinExistence type="inferred from homology"/>
<gene>
    <name evidence="3" type="primary">uspA</name>
    <name evidence="3" type="ORF">CMUST_15025</name>
</gene>
<dbReference type="Gene3D" id="3.40.50.12370">
    <property type="match status" value="1"/>
</dbReference>
<dbReference type="CDD" id="cd00293">
    <property type="entry name" value="USP-like"/>
    <property type="match status" value="2"/>
</dbReference>
<dbReference type="PANTHER" id="PTHR46268">
    <property type="entry name" value="STRESS RESPONSE PROTEIN NHAX"/>
    <property type="match status" value="1"/>
</dbReference>
<dbReference type="KEGG" id="cmv:CMUST_15025"/>